<dbReference type="NCBIfam" id="TIGR04215">
    <property type="entry name" value="choice_anch_A"/>
    <property type="match status" value="1"/>
</dbReference>
<protein>
    <submittedName>
        <fullName evidence="3">Choice-of-anchor A domain-containing protein</fullName>
    </submittedName>
</protein>
<evidence type="ECO:0000259" key="2">
    <source>
        <dbReference type="Pfam" id="PF20597"/>
    </source>
</evidence>
<feature type="chain" id="PRO_5045174307" evidence="1">
    <location>
        <begin position="23"/>
        <end position="311"/>
    </location>
</feature>
<accession>A0ABU1UTG2</accession>
<proteinExistence type="predicted"/>
<dbReference type="InterPro" id="IPR026588">
    <property type="entry name" value="Choice_anch_A"/>
</dbReference>
<feature type="signal peptide" evidence="1">
    <location>
        <begin position="1"/>
        <end position="22"/>
    </location>
</feature>
<dbReference type="RefSeq" id="WP_310068123.1">
    <property type="nucleotide sequence ID" value="NZ_JAVDVX010000001.1"/>
</dbReference>
<evidence type="ECO:0000313" key="3">
    <source>
        <dbReference type="EMBL" id="MDR7088464.1"/>
    </source>
</evidence>
<keyword evidence="4" id="KW-1185">Reference proteome</keyword>
<organism evidence="3 4">
    <name type="scientific">Cellvibrio fibrivorans</name>
    <dbReference type="NCBI Taxonomy" id="126350"/>
    <lineage>
        <taxon>Bacteria</taxon>
        <taxon>Pseudomonadati</taxon>
        <taxon>Pseudomonadota</taxon>
        <taxon>Gammaproteobacteria</taxon>
        <taxon>Cellvibrionales</taxon>
        <taxon>Cellvibrionaceae</taxon>
        <taxon>Cellvibrio</taxon>
    </lineage>
</organism>
<sequence>MTFCSKIFAVAGLVSLSTMASASPLSDYNLILFGDLNTNSNVKVYGKALIGGDLKSSGEFGSHLTDSSFNATNNVEVLGSVTSPNLTIQNGYLGYGETKSIGNLNCNEGGLPQNSCVRELDDVGAVTDKLDGFYDALSAESDFYRDFTQVGSVSGTTMSYSGFATDLVVFNIAGSDLFANNANWQLNFGNAGKVVINVSGSVLSNPGSVNLSGNGFTSSTYSNILWNFYDATSLNLGNGWKGNVLALDADVKIMNDIDGSLAAKSYTGSGQIHHYYWDYTPPTEEVPESGSLVLLLSGLGLLGLTRLRRRS</sequence>
<evidence type="ECO:0000313" key="4">
    <source>
        <dbReference type="Proteomes" id="UP001253595"/>
    </source>
</evidence>
<dbReference type="EMBL" id="JAVDVX010000001">
    <property type="protein sequence ID" value="MDR7088464.1"/>
    <property type="molecule type" value="Genomic_DNA"/>
</dbReference>
<dbReference type="Proteomes" id="UP001253595">
    <property type="component" value="Unassembled WGS sequence"/>
</dbReference>
<feature type="domain" description="Choice-of-anchor A" evidence="2">
    <location>
        <begin position="23"/>
        <end position="274"/>
    </location>
</feature>
<gene>
    <name evidence="3" type="ORF">J2X05_000467</name>
</gene>
<keyword evidence="1" id="KW-0732">Signal</keyword>
<name>A0ABU1UTG2_9GAMM</name>
<dbReference type="InterPro" id="IPR013424">
    <property type="entry name" value="Ice-binding_C"/>
</dbReference>
<reference evidence="3 4" key="1">
    <citation type="submission" date="2023-07" db="EMBL/GenBank/DDBJ databases">
        <title>Sorghum-associated microbial communities from plants grown in Nebraska, USA.</title>
        <authorList>
            <person name="Schachtman D."/>
        </authorList>
    </citation>
    <scope>NUCLEOTIDE SEQUENCE [LARGE SCALE GENOMIC DNA]</scope>
    <source>
        <strain evidence="3 4">BE190</strain>
    </source>
</reference>
<evidence type="ECO:0000256" key="1">
    <source>
        <dbReference type="SAM" id="SignalP"/>
    </source>
</evidence>
<comment type="caution">
    <text evidence="3">The sequence shown here is derived from an EMBL/GenBank/DDBJ whole genome shotgun (WGS) entry which is preliminary data.</text>
</comment>
<dbReference type="NCBIfam" id="TIGR02595">
    <property type="entry name" value="PEP_CTERM"/>
    <property type="match status" value="1"/>
</dbReference>
<dbReference type="Pfam" id="PF20597">
    <property type="entry name" value="pAdhesive_15"/>
    <property type="match status" value="1"/>
</dbReference>